<dbReference type="InterPro" id="IPR049940">
    <property type="entry name" value="GluQ/Sye"/>
</dbReference>
<comment type="catalytic activity">
    <reaction evidence="8">
        <text>tRNA(Glu) + L-glutamate + ATP = L-glutamyl-tRNA(Glu) + AMP + diphosphate</text>
        <dbReference type="Rhea" id="RHEA:23540"/>
        <dbReference type="Rhea" id="RHEA-COMP:9663"/>
        <dbReference type="Rhea" id="RHEA-COMP:9680"/>
        <dbReference type="ChEBI" id="CHEBI:29985"/>
        <dbReference type="ChEBI" id="CHEBI:30616"/>
        <dbReference type="ChEBI" id="CHEBI:33019"/>
        <dbReference type="ChEBI" id="CHEBI:78442"/>
        <dbReference type="ChEBI" id="CHEBI:78520"/>
        <dbReference type="ChEBI" id="CHEBI:456215"/>
        <dbReference type="EC" id="6.1.1.17"/>
    </reaction>
</comment>
<feature type="binding site" evidence="8">
    <location>
        <position position="258"/>
    </location>
    <ligand>
        <name>ATP</name>
        <dbReference type="ChEBI" id="CHEBI:30616"/>
    </ligand>
</feature>
<evidence type="ECO:0000256" key="5">
    <source>
        <dbReference type="ARBA" id="ARBA00022840"/>
    </source>
</evidence>
<dbReference type="InterPro" id="IPR020058">
    <property type="entry name" value="Glu/Gln-tRNA-synth_Ib_cat-dom"/>
</dbReference>
<keyword evidence="8" id="KW-0479">Metal-binding</keyword>
<dbReference type="AlphaFoldDB" id="A0A1T4JIZ8"/>
<proteinExistence type="inferred from homology"/>
<evidence type="ECO:0000313" key="12">
    <source>
        <dbReference type="Proteomes" id="UP000190423"/>
    </source>
</evidence>
<dbReference type="InterPro" id="IPR000924">
    <property type="entry name" value="Glu/Gln-tRNA-synth"/>
</dbReference>
<dbReference type="Gene3D" id="1.10.10.350">
    <property type="match status" value="1"/>
</dbReference>
<dbReference type="Gene3D" id="1.10.8.70">
    <property type="entry name" value="Glutamate-tRNA synthetase, class I, anticodon-binding domain 1"/>
    <property type="match status" value="1"/>
</dbReference>
<keyword evidence="12" id="KW-1185">Reference proteome</keyword>
<dbReference type="RefSeq" id="WP_078932301.1">
    <property type="nucleotide sequence ID" value="NZ_FUWG01000003.1"/>
</dbReference>
<feature type="short sequence motif" description="'KMSKS' region" evidence="8">
    <location>
        <begin position="255"/>
        <end position="259"/>
    </location>
</feature>
<dbReference type="OrthoDB" id="9807503at2"/>
<dbReference type="GO" id="GO:0008270">
    <property type="term" value="F:zinc ion binding"/>
    <property type="evidence" value="ECO:0007669"/>
    <property type="project" value="UniProtKB-UniRule"/>
</dbReference>
<dbReference type="PRINTS" id="PR00987">
    <property type="entry name" value="TRNASYNTHGLU"/>
</dbReference>
<dbReference type="GeneID" id="78315692"/>
<dbReference type="EC" id="6.1.1.17" evidence="8"/>
<dbReference type="SUPFAM" id="SSF48163">
    <property type="entry name" value="An anticodon-binding domain of class I aminoacyl-tRNA synthetases"/>
    <property type="match status" value="2"/>
</dbReference>
<dbReference type="Pfam" id="PF00749">
    <property type="entry name" value="tRNA-synt_1c"/>
    <property type="match status" value="1"/>
</dbReference>
<dbReference type="InterPro" id="IPR020751">
    <property type="entry name" value="aa-tRNA-synth_I_codon-bd_sub2"/>
</dbReference>
<keyword evidence="3 8" id="KW-0436">Ligase</keyword>
<keyword evidence="7 8" id="KW-0030">Aminoacyl-tRNA synthetase</keyword>
<dbReference type="PANTHER" id="PTHR43311:SF2">
    <property type="entry name" value="GLUTAMATE--TRNA LIGASE, MITOCHONDRIAL-RELATED"/>
    <property type="match status" value="1"/>
</dbReference>
<gene>
    <name evidence="8" type="primary">gltX</name>
    <name evidence="11" type="ORF">SAMN02745149_00372</name>
</gene>
<evidence type="ECO:0000259" key="10">
    <source>
        <dbReference type="Pfam" id="PF19269"/>
    </source>
</evidence>
<dbReference type="InterPro" id="IPR045462">
    <property type="entry name" value="aa-tRNA-synth_I_cd-bd"/>
</dbReference>
<dbReference type="InterPro" id="IPR033910">
    <property type="entry name" value="GluRS_core"/>
</dbReference>
<evidence type="ECO:0000256" key="4">
    <source>
        <dbReference type="ARBA" id="ARBA00022741"/>
    </source>
</evidence>
<evidence type="ECO:0000256" key="1">
    <source>
        <dbReference type="ARBA" id="ARBA00007894"/>
    </source>
</evidence>
<evidence type="ECO:0000256" key="8">
    <source>
        <dbReference type="HAMAP-Rule" id="MF_00022"/>
    </source>
</evidence>
<name>A0A1T4JIZ8_TREPO</name>
<keyword evidence="8" id="KW-0862">Zinc</keyword>
<evidence type="ECO:0000256" key="7">
    <source>
        <dbReference type="ARBA" id="ARBA00023146"/>
    </source>
</evidence>
<protein>
    <recommendedName>
        <fullName evidence="8">Glutamate--tRNA ligase</fullName>
        <ecNumber evidence="8">6.1.1.17</ecNumber>
    </recommendedName>
    <alternativeName>
        <fullName evidence="8">Glutamyl-tRNA synthetase</fullName>
        <shortName evidence="8">GluRS</shortName>
    </alternativeName>
</protein>
<feature type="binding site" evidence="8">
    <location>
        <position position="137"/>
    </location>
    <ligand>
        <name>Zn(2+)</name>
        <dbReference type="ChEBI" id="CHEBI:29105"/>
    </ligand>
</feature>
<dbReference type="InterPro" id="IPR004527">
    <property type="entry name" value="Glu-tRNA-ligase_bac/mito"/>
</dbReference>
<evidence type="ECO:0000256" key="2">
    <source>
        <dbReference type="ARBA" id="ARBA00022490"/>
    </source>
</evidence>
<dbReference type="GO" id="GO:0005524">
    <property type="term" value="F:ATP binding"/>
    <property type="evidence" value="ECO:0007669"/>
    <property type="project" value="UniProtKB-UniRule"/>
</dbReference>
<feature type="binding site" evidence="8">
    <location>
        <position position="110"/>
    </location>
    <ligand>
        <name>Zn(2+)</name>
        <dbReference type="ChEBI" id="CHEBI:29105"/>
    </ligand>
</feature>
<keyword evidence="4 8" id="KW-0547">Nucleotide-binding</keyword>
<dbReference type="Pfam" id="PF19269">
    <property type="entry name" value="Anticodon_2"/>
    <property type="match status" value="1"/>
</dbReference>
<comment type="subunit">
    <text evidence="8">Monomer.</text>
</comment>
<dbReference type="InterPro" id="IPR008925">
    <property type="entry name" value="aa_tRNA-synth_I_cd-bd_sf"/>
</dbReference>
<evidence type="ECO:0000259" key="9">
    <source>
        <dbReference type="Pfam" id="PF00749"/>
    </source>
</evidence>
<evidence type="ECO:0000256" key="3">
    <source>
        <dbReference type="ARBA" id="ARBA00022598"/>
    </source>
</evidence>
<dbReference type="FunFam" id="3.40.50.620:FF:000045">
    <property type="entry name" value="Glutamate--tRNA ligase, mitochondrial"/>
    <property type="match status" value="1"/>
</dbReference>
<dbReference type="GO" id="GO:0005829">
    <property type="term" value="C:cytosol"/>
    <property type="evidence" value="ECO:0007669"/>
    <property type="project" value="TreeGrafter"/>
</dbReference>
<dbReference type="InterPro" id="IPR014729">
    <property type="entry name" value="Rossmann-like_a/b/a_fold"/>
</dbReference>
<sequence length="526" mass="59892">MAENKEVRVRYAPSPTGMQHIGGVRTALFNYLYARSKGGKFILRLEDTDRTRYDEKYVQNLYDTMAWLGLEWDEGGDKGGEYGPYVQSERFELYKKYAFELVEKGEAYYCFCDSERLERIRKIQTENKMAPGYDRNCRHLTPEEVKANLDAGKPYVIRLKVPMEGVTKFHDHLLGDIEWKNEDISPDPVLLKSDGFPTYHLANIVDDHFMKISHVMRAQEWIPSTPLHVQMYRAFGWEHPEFCHLPMVNGKDGQKLSKRHGATSVNEFRARGYLPKAIINYVAMLGCSYIDGQDMYTLEELAKNFKLEHLNKSPAVFDYKKLEWYNGQYIRMMSDEELYDAVLPFITKTGDAALDINVSEEFPAPHVGPEYSGIAMGDDGEPVCVDKSMNMTSADVKAALMQLMPLIKERLKYLTDAAEMVHFLFTEPKVPAADQIIPKKLDAAKTKEILEAAKDFVSGIFGKTHEEAEEAARSEAEKLGVKLGDFMMPIRMAVTGSRVSPPLIGSIWILGKEKSIARIEKTLKAL</sequence>
<comment type="function">
    <text evidence="8">Catalyzes the attachment of glutamate to tRNA(Glu) in a two-step reaction: glutamate is first activated by ATP to form Glu-AMP and then transferred to the acceptor end of tRNA(Glu).</text>
</comment>
<dbReference type="GO" id="GO:0000049">
    <property type="term" value="F:tRNA binding"/>
    <property type="evidence" value="ECO:0007669"/>
    <property type="project" value="InterPro"/>
</dbReference>
<dbReference type="HAMAP" id="MF_00022">
    <property type="entry name" value="Glu_tRNA_synth_type1"/>
    <property type="match status" value="1"/>
</dbReference>
<dbReference type="EMBL" id="FUWG01000003">
    <property type="protein sequence ID" value="SJZ30103.1"/>
    <property type="molecule type" value="Genomic_DNA"/>
</dbReference>
<dbReference type="GO" id="GO:0004818">
    <property type="term" value="F:glutamate-tRNA ligase activity"/>
    <property type="evidence" value="ECO:0007669"/>
    <property type="project" value="UniProtKB-UniRule"/>
</dbReference>
<reference evidence="11 12" key="1">
    <citation type="submission" date="2017-02" db="EMBL/GenBank/DDBJ databases">
        <authorList>
            <person name="Peterson S.W."/>
        </authorList>
    </citation>
    <scope>NUCLEOTIDE SEQUENCE [LARGE SCALE GENOMIC DNA]</scope>
    <source>
        <strain evidence="11 12">ATCC BAA-908</strain>
    </source>
</reference>
<accession>A0A1T4JIZ8</accession>
<dbReference type="NCBIfam" id="TIGR00464">
    <property type="entry name" value="gltX_bact"/>
    <property type="match status" value="1"/>
</dbReference>
<dbReference type="Gene3D" id="3.40.50.620">
    <property type="entry name" value="HUPs"/>
    <property type="match status" value="1"/>
</dbReference>
<comment type="cofactor">
    <cofactor evidence="8">
        <name>Zn(2+)</name>
        <dbReference type="ChEBI" id="CHEBI:29105"/>
    </cofactor>
    <text evidence="8">Binds 1 zinc ion per subunit.</text>
</comment>
<keyword evidence="6 8" id="KW-0648">Protein biosynthesis</keyword>
<evidence type="ECO:0000313" key="11">
    <source>
        <dbReference type="EMBL" id="SJZ30103.1"/>
    </source>
</evidence>
<dbReference type="CDD" id="cd00808">
    <property type="entry name" value="GluRS_core"/>
    <property type="match status" value="1"/>
</dbReference>
<keyword evidence="5 8" id="KW-0067">ATP-binding</keyword>
<keyword evidence="2 8" id="KW-0963">Cytoplasm</keyword>
<comment type="subcellular location">
    <subcellularLocation>
        <location evidence="8">Cytoplasm</location>
    </subcellularLocation>
</comment>
<feature type="domain" description="Glutamyl/glutaminyl-tRNA synthetase class Ib catalytic" evidence="9">
    <location>
        <begin position="6"/>
        <end position="324"/>
    </location>
</feature>
<feature type="domain" description="Aminoacyl-tRNA synthetase class I anticodon-binding" evidence="10">
    <location>
        <begin position="397"/>
        <end position="522"/>
    </location>
</feature>
<feature type="short sequence motif" description="'HIGH' region" evidence="8">
    <location>
        <begin position="13"/>
        <end position="23"/>
    </location>
</feature>
<dbReference type="STRING" id="261392.SAMN02745149_00372"/>
<organism evidence="11 12">
    <name type="scientific">Treponema porcinum</name>
    <dbReference type="NCBI Taxonomy" id="261392"/>
    <lineage>
        <taxon>Bacteria</taxon>
        <taxon>Pseudomonadati</taxon>
        <taxon>Spirochaetota</taxon>
        <taxon>Spirochaetia</taxon>
        <taxon>Spirochaetales</taxon>
        <taxon>Treponemataceae</taxon>
        <taxon>Treponema</taxon>
    </lineage>
</organism>
<comment type="similarity">
    <text evidence="1 8">Belongs to the class-I aminoacyl-tRNA synthetase family. Glutamate--tRNA ligase type 1 subfamily.</text>
</comment>
<dbReference type="Proteomes" id="UP000190423">
    <property type="component" value="Unassembled WGS sequence"/>
</dbReference>
<dbReference type="InterPro" id="IPR020752">
    <property type="entry name" value="Glu-tRNA-synth_I_codon-bd_sub1"/>
</dbReference>
<feature type="binding site" evidence="8">
    <location>
        <position position="139"/>
    </location>
    <ligand>
        <name>Zn(2+)</name>
        <dbReference type="ChEBI" id="CHEBI:29105"/>
    </ligand>
</feature>
<feature type="binding site" evidence="8">
    <location>
        <position position="112"/>
    </location>
    <ligand>
        <name>Zn(2+)</name>
        <dbReference type="ChEBI" id="CHEBI:29105"/>
    </ligand>
</feature>
<dbReference type="GO" id="GO:0006424">
    <property type="term" value="P:glutamyl-tRNA aminoacylation"/>
    <property type="evidence" value="ECO:0007669"/>
    <property type="project" value="UniProtKB-UniRule"/>
</dbReference>
<dbReference type="PANTHER" id="PTHR43311">
    <property type="entry name" value="GLUTAMATE--TRNA LIGASE"/>
    <property type="match status" value="1"/>
</dbReference>
<dbReference type="SUPFAM" id="SSF52374">
    <property type="entry name" value="Nucleotidylyl transferase"/>
    <property type="match status" value="1"/>
</dbReference>
<evidence type="ECO:0000256" key="6">
    <source>
        <dbReference type="ARBA" id="ARBA00022917"/>
    </source>
</evidence>